<comment type="caution">
    <text evidence="1">The sequence shown here is derived from an EMBL/GenBank/DDBJ whole genome shotgun (WGS) entry which is preliminary data.</text>
</comment>
<accession>A0ACC0N8Z1</accession>
<proteinExistence type="predicted"/>
<keyword evidence="2" id="KW-1185">Reference proteome</keyword>
<name>A0ACC0N8Z1_RHOML</name>
<protein>
    <submittedName>
        <fullName evidence="1">Uncharacterized protein</fullName>
    </submittedName>
</protein>
<dbReference type="Proteomes" id="UP001062846">
    <property type="component" value="Chromosome 7"/>
</dbReference>
<dbReference type="EMBL" id="CM046394">
    <property type="protein sequence ID" value="KAI8549008.1"/>
    <property type="molecule type" value="Genomic_DNA"/>
</dbReference>
<reference evidence="1" key="1">
    <citation type="submission" date="2022-02" db="EMBL/GenBank/DDBJ databases">
        <title>Plant Genome Project.</title>
        <authorList>
            <person name="Zhang R.-G."/>
        </authorList>
    </citation>
    <scope>NUCLEOTIDE SEQUENCE</scope>
    <source>
        <strain evidence="1">AT1</strain>
    </source>
</reference>
<gene>
    <name evidence="1" type="ORF">RHMOL_Rhmol07G0317800</name>
</gene>
<evidence type="ECO:0000313" key="1">
    <source>
        <dbReference type="EMBL" id="KAI8549008.1"/>
    </source>
</evidence>
<sequence>MDVEIPTRATAPSSRFALWNHVVATRYRIWRALPVLIALSLSILAISFIVKQPRSQCRVCRLPPCPVLWLKDGRKTSRDGLSMDNGSPIPVPYRSLEKEKSSDSGVNFASAGCGILDWTHPPDFPSCTSLSRQIQQLFDLDLDSSSFRKAVFFISVGGNDYQFSYRGMASLIAFS</sequence>
<organism evidence="1 2">
    <name type="scientific">Rhododendron molle</name>
    <name type="common">Chinese azalea</name>
    <name type="synonym">Azalea mollis</name>
    <dbReference type="NCBI Taxonomy" id="49168"/>
    <lineage>
        <taxon>Eukaryota</taxon>
        <taxon>Viridiplantae</taxon>
        <taxon>Streptophyta</taxon>
        <taxon>Embryophyta</taxon>
        <taxon>Tracheophyta</taxon>
        <taxon>Spermatophyta</taxon>
        <taxon>Magnoliopsida</taxon>
        <taxon>eudicotyledons</taxon>
        <taxon>Gunneridae</taxon>
        <taxon>Pentapetalae</taxon>
        <taxon>asterids</taxon>
        <taxon>Ericales</taxon>
        <taxon>Ericaceae</taxon>
        <taxon>Ericoideae</taxon>
        <taxon>Rhodoreae</taxon>
        <taxon>Rhododendron</taxon>
    </lineage>
</organism>
<evidence type="ECO:0000313" key="2">
    <source>
        <dbReference type="Proteomes" id="UP001062846"/>
    </source>
</evidence>